<keyword evidence="5" id="KW-0560">Oxidoreductase</keyword>
<dbReference type="InterPro" id="IPR050196">
    <property type="entry name" value="Cytochrome_P450_Monoox"/>
</dbReference>
<organism evidence="9 10">
    <name type="scientific">Dendroctonus ponderosae</name>
    <name type="common">Mountain pine beetle</name>
    <dbReference type="NCBI Taxonomy" id="77166"/>
    <lineage>
        <taxon>Eukaryota</taxon>
        <taxon>Metazoa</taxon>
        <taxon>Ecdysozoa</taxon>
        <taxon>Arthropoda</taxon>
        <taxon>Hexapoda</taxon>
        <taxon>Insecta</taxon>
        <taxon>Pterygota</taxon>
        <taxon>Neoptera</taxon>
        <taxon>Endopterygota</taxon>
        <taxon>Coleoptera</taxon>
        <taxon>Polyphaga</taxon>
        <taxon>Cucujiformia</taxon>
        <taxon>Curculionidae</taxon>
        <taxon>Scolytinae</taxon>
        <taxon>Dendroctonus</taxon>
    </lineage>
</organism>
<evidence type="ECO:0000313" key="10">
    <source>
        <dbReference type="Proteomes" id="UP000030742"/>
    </source>
</evidence>
<dbReference type="EMBL" id="KB631904">
    <property type="protein sequence ID" value="ERL87064.1"/>
    <property type="molecule type" value="Genomic_DNA"/>
</dbReference>
<gene>
    <name evidence="9" type="ORF">D910_04465</name>
</gene>
<evidence type="ECO:0000256" key="7">
    <source>
        <dbReference type="ARBA" id="ARBA00023033"/>
    </source>
</evidence>
<dbReference type="AlphaFoldDB" id="U4TZL8"/>
<accession>U4TZL8</accession>
<dbReference type="InterPro" id="IPR001128">
    <property type="entry name" value="Cyt_P450"/>
</dbReference>
<proteinExistence type="inferred from homology"/>
<dbReference type="GO" id="GO:0004497">
    <property type="term" value="F:monooxygenase activity"/>
    <property type="evidence" value="ECO:0007669"/>
    <property type="project" value="UniProtKB-KW"/>
</dbReference>
<dbReference type="Gene3D" id="1.10.630.10">
    <property type="entry name" value="Cytochrome P450"/>
    <property type="match status" value="1"/>
</dbReference>
<comment type="similarity">
    <text evidence="2">Belongs to the cytochrome P450 family.</text>
</comment>
<dbReference type="GO" id="GO:0005506">
    <property type="term" value="F:iron ion binding"/>
    <property type="evidence" value="ECO:0007669"/>
    <property type="project" value="InterPro"/>
</dbReference>
<evidence type="ECO:0000256" key="1">
    <source>
        <dbReference type="ARBA" id="ARBA00001971"/>
    </source>
</evidence>
<keyword evidence="3" id="KW-0349">Heme</keyword>
<name>U4TZL8_DENPD</name>
<keyword evidence="4" id="KW-0479">Metal-binding</keyword>
<dbReference type="PANTHER" id="PTHR24291:SF187">
    <property type="entry name" value="CYTOCHROME P450 4AE1-RELATED"/>
    <property type="match status" value="1"/>
</dbReference>
<reference evidence="9 10" key="1">
    <citation type="journal article" date="2013" name="Genome Biol.">
        <title>Draft genome of the mountain pine beetle, Dendroctonus ponderosae Hopkins, a major forest pest.</title>
        <authorList>
            <person name="Keeling C.I."/>
            <person name="Yuen M.M."/>
            <person name="Liao N.Y."/>
            <person name="Docking T.R."/>
            <person name="Chan S.K."/>
            <person name="Taylor G.A."/>
            <person name="Palmquist D.L."/>
            <person name="Jackman S.D."/>
            <person name="Nguyen A."/>
            <person name="Li M."/>
            <person name="Henderson H."/>
            <person name="Janes J.K."/>
            <person name="Zhao Y."/>
            <person name="Pandoh P."/>
            <person name="Moore R."/>
            <person name="Sperling F.A."/>
            <person name="Huber D.P."/>
            <person name="Birol I."/>
            <person name="Jones S.J."/>
            <person name="Bohlmann J."/>
        </authorList>
    </citation>
    <scope>NUCLEOTIDE SEQUENCE</scope>
</reference>
<evidence type="ECO:0000256" key="6">
    <source>
        <dbReference type="ARBA" id="ARBA00023004"/>
    </source>
</evidence>
<dbReference type="Proteomes" id="UP000030742">
    <property type="component" value="Unassembled WGS sequence"/>
</dbReference>
<dbReference type="InterPro" id="IPR036396">
    <property type="entry name" value="Cyt_P450_sf"/>
</dbReference>
<dbReference type="GO" id="GO:0016705">
    <property type="term" value="F:oxidoreductase activity, acting on paired donors, with incorporation or reduction of molecular oxygen"/>
    <property type="evidence" value="ECO:0007669"/>
    <property type="project" value="InterPro"/>
</dbReference>
<feature type="region of interest" description="Disordered" evidence="8">
    <location>
        <begin position="122"/>
        <end position="141"/>
    </location>
</feature>
<sequence>MLLEARIDGKPFSRKELRDEVNTFMFEGHDTTSSALCFALFLIATHPEVQRPVSFAIEQTIKPNKRNPLPQGADSGAISVWLPSEPQIFSGAREIHPRKVRKLESKIRSTRNVGNFIQNRPQVQAGASKARAQNPAGRRNDFNFQKRSEDCIGETIDID</sequence>
<dbReference type="Pfam" id="PF00067">
    <property type="entry name" value="p450"/>
    <property type="match status" value="1"/>
</dbReference>
<comment type="cofactor">
    <cofactor evidence="1">
        <name>heme</name>
        <dbReference type="ChEBI" id="CHEBI:30413"/>
    </cofactor>
</comment>
<evidence type="ECO:0000256" key="5">
    <source>
        <dbReference type="ARBA" id="ARBA00023002"/>
    </source>
</evidence>
<evidence type="ECO:0000256" key="8">
    <source>
        <dbReference type="SAM" id="MobiDB-lite"/>
    </source>
</evidence>
<dbReference type="SUPFAM" id="SSF48264">
    <property type="entry name" value="Cytochrome P450"/>
    <property type="match status" value="1"/>
</dbReference>
<evidence type="ECO:0000256" key="3">
    <source>
        <dbReference type="ARBA" id="ARBA00022617"/>
    </source>
</evidence>
<keyword evidence="6" id="KW-0408">Iron</keyword>
<dbReference type="PANTHER" id="PTHR24291">
    <property type="entry name" value="CYTOCHROME P450 FAMILY 4"/>
    <property type="match status" value="1"/>
</dbReference>
<evidence type="ECO:0000256" key="4">
    <source>
        <dbReference type="ARBA" id="ARBA00022723"/>
    </source>
</evidence>
<evidence type="ECO:0008006" key="11">
    <source>
        <dbReference type="Google" id="ProtNLM"/>
    </source>
</evidence>
<keyword evidence="7" id="KW-0503">Monooxygenase</keyword>
<dbReference type="GO" id="GO:0020037">
    <property type="term" value="F:heme binding"/>
    <property type="evidence" value="ECO:0007669"/>
    <property type="project" value="InterPro"/>
</dbReference>
<evidence type="ECO:0000256" key="2">
    <source>
        <dbReference type="ARBA" id="ARBA00010617"/>
    </source>
</evidence>
<protein>
    <recommendedName>
        <fullName evidence="11">Cytochrome P450</fullName>
    </recommendedName>
</protein>
<evidence type="ECO:0000313" key="9">
    <source>
        <dbReference type="EMBL" id="ERL87064.1"/>
    </source>
</evidence>